<evidence type="ECO:0000259" key="9">
    <source>
        <dbReference type="PROSITE" id="PS51766"/>
    </source>
</evidence>
<reference evidence="10 11" key="1">
    <citation type="submission" date="2016-11" db="EMBL/GenBank/DDBJ databases">
        <authorList>
            <person name="Jaros S."/>
            <person name="Januszkiewicz K."/>
            <person name="Wedrychowicz H."/>
        </authorList>
    </citation>
    <scope>NUCLEOTIDE SEQUENCE [LARGE SCALE GENOMIC DNA]</scope>
    <source>
        <strain evidence="10 11">Y1</strain>
    </source>
</reference>
<dbReference type="GO" id="GO:0030245">
    <property type="term" value="P:cellulose catabolic process"/>
    <property type="evidence" value="ECO:0007669"/>
    <property type="project" value="UniProtKB-KW"/>
</dbReference>
<keyword evidence="2 10" id="KW-0378">Hydrolase</keyword>
<feature type="chain" id="PRO_5013155987" evidence="8">
    <location>
        <begin position="31"/>
        <end position="862"/>
    </location>
</feature>
<organism evidence="10 11">
    <name type="scientific">Ruminococcus flavefaciens</name>
    <dbReference type="NCBI Taxonomy" id="1265"/>
    <lineage>
        <taxon>Bacteria</taxon>
        <taxon>Bacillati</taxon>
        <taxon>Bacillota</taxon>
        <taxon>Clostridia</taxon>
        <taxon>Eubacteriales</taxon>
        <taxon>Oscillospiraceae</taxon>
        <taxon>Ruminococcus</taxon>
    </lineage>
</organism>
<dbReference type="RefSeq" id="WP_072951894.1">
    <property type="nucleotide sequence ID" value="NZ_FRCT01000013.1"/>
</dbReference>
<accession>A0A1M7LFW9</accession>
<evidence type="ECO:0000256" key="3">
    <source>
        <dbReference type="ARBA" id="ARBA00023001"/>
    </source>
</evidence>
<evidence type="ECO:0000256" key="2">
    <source>
        <dbReference type="ARBA" id="ARBA00022801"/>
    </source>
</evidence>
<evidence type="ECO:0000256" key="7">
    <source>
        <dbReference type="PIRSR" id="PIRSR600556-1"/>
    </source>
</evidence>
<dbReference type="Gene3D" id="4.10.870.10">
    <property type="entry name" value="Endo-1,4-beta-glucanase f. Domain 3"/>
    <property type="match status" value="1"/>
</dbReference>
<evidence type="ECO:0000256" key="6">
    <source>
        <dbReference type="ARBA" id="ARBA00023326"/>
    </source>
</evidence>
<dbReference type="Gene3D" id="2.170.160.10">
    <property type="entry name" value="Endo-1,4-beta-glucanase f. Domain 2"/>
    <property type="match status" value="1"/>
</dbReference>
<sequence length="862" mass="95394">MISKKNKALAAGILAAAMSATAVLPSIASAAEISSYAKETTYAEMFSSLYEDVVTNGIENGYLSKQTNGSGFGIPYHSVETFIVEAPDYGHETTSEAMSYIVWMAAMHDVLAEKNVISGSKGDLKKAWNTMEAMIPGWSKAHGRSDIDYGSFWEQTKVEADSSEECDQPSDYPAKQEGGKAANPLYETFKSAYSSDEGYYLMNWLADVDDWYGFSKGTDGEGKFTFINTFQRGEQESCFETVPAPCLEELLWGMESKDKDNGNGIKAIFNGKDKVPSQYSFTNAPDAEDRCIHAVYFANQYNAGDSSVSALAGKMGDQCRNDMFDKYYKKIDEKTRLTSSAESGNGGQHYLMGWYTAWGGALKASYGNYGWAWQIGCSHSHQFYQNPLAAYGLLYDSSINSGMKAKGATDDYTESLKRQIEMYQWLQSVDGPFAGGCTNSWRGRYEEYPSGHATFYKMAYVPHPVYADPGSNHWIGNQVWSTQRLAELYYYVVTNGDKSNQTYGGLDLETALDKLLTRWVGWFEKNTQFDYVDDAGNTHTYAIPSTLDWGSKDTDYSCTPDTWTGTYDENGNQKLTCKIGGYGQGDVGCVSSLCNTLMYYAKAKNVDPEYASKEGTTVEQKALYLANRLLTAQYQEGRDEIGITFTDSNPSLKRVYEEKVYIPDYYKGTMPDGSKLEPNATFSSIRKSYEKDKMWQECKKYYDGEGEDNNGDGTVDCGDYQFRYHRFWHAGDAVVAYGTMALLYPEVKPLVSTTQPVETTTTTTTVTTTSVVTTAPNVTPTVTVWGDANCDGDVDMSDIVLIMQSLANPNKYGEGGSDKSAITAQGKANADVDTSSKGITTQDAVRIQNFLLNKITSLDPTK</sequence>
<evidence type="ECO:0000313" key="11">
    <source>
        <dbReference type="Proteomes" id="UP000184394"/>
    </source>
</evidence>
<dbReference type="InterPro" id="IPR027390">
    <property type="entry name" value="Endoglucanase_F_dom3"/>
</dbReference>
<dbReference type="SUPFAM" id="SSF63446">
    <property type="entry name" value="Type I dockerin domain"/>
    <property type="match status" value="1"/>
</dbReference>
<dbReference type="PROSITE" id="PS51766">
    <property type="entry name" value="DOCKERIN"/>
    <property type="match status" value="1"/>
</dbReference>
<dbReference type="GO" id="GO:0008810">
    <property type="term" value="F:cellulase activity"/>
    <property type="evidence" value="ECO:0007669"/>
    <property type="project" value="InterPro"/>
</dbReference>
<feature type="domain" description="Dockerin" evidence="9">
    <location>
        <begin position="781"/>
        <end position="860"/>
    </location>
</feature>
<dbReference type="Gene3D" id="1.10.1330.10">
    <property type="entry name" value="Dockerin domain"/>
    <property type="match status" value="1"/>
</dbReference>
<keyword evidence="3" id="KW-0136">Cellulose degradation</keyword>
<dbReference type="OrthoDB" id="33861at2"/>
<feature type="active site" description="Proton donor" evidence="7">
    <location>
        <position position="96"/>
    </location>
</feature>
<dbReference type="PROSITE" id="PS00018">
    <property type="entry name" value="EF_HAND_1"/>
    <property type="match status" value="1"/>
</dbReference>
<dbReference type="InterPro" id="IPR036439">
    <property type="entry name" value="Dockerin_dom_sf"/>
</dbReference>
<dbReference type="PRINTS" id="PR00844">
    <property type="entry name" value="GLHYDRLASE48"/>
</dbReference>
<feature type="signal peptide" evidence="8">
    <location>
        <begin position="1"/>
        <end position="30"/>
    </location>
</feature>
<dbReference type="InterPro" id="IPR023309">
    <property type="entry name" value="Endo-1-4-beta-glucanase_dom2"/>
</dbReference>
<keyword evidence="6" id="KW-0624">Polysaccharide degradation</keyword>
<dbReference type="InterPro" id="IPR000556">
    <property type="entry name" value="Glyco_hydro_48F"/>
</dbReference>
<dbReference type="Gene3D" id="1.50.10.10">
    <property type="match status" value="1"/>
</dbReference>
<dbReference type="InterPro" id="IPR018247">
    <property type="entry name" value="EF_Hand_1_Ca_BS"/>
</dbReference>
<evidence type="ECO:0000256" key="8">
    <source>
        <dbReference type="SAM" id="SignalP"/>
    </source>
</evidence>
<keyword evidence="1 8" id="KW-0732">Signal</keyword>
<gene>
    <name evidence="10" type="ORF">SAMN04487860_11343</name>
</gene>
<dbReference type="CDD" id="cd14256">
    <property type="entry name" value="Dockerin_I"/>
    <property type="match status" value="1"/>
</dbReference>
<proteinExistence type="predicted"/>
<dbReference type="Pfam" id="PF02011">
    <property type="entry name" value="Glyco_hydro_48"/>
    <property type="match status" value="1"/>
</dbReference>
<feature type="active site" description="Nucleophile" evidence="7">
    <location>
        <position position="286"/>
    </location>
</feature>
<keyword evidence="4" id="KW-0119">Carbohydrate metabolism</keyword>
<dbReference type="EMBL" id="FRCT01000013">
    <property type="protein sequence ID" value="SHM76877.1"/>
    <property type="molecule type" value="Genomic_DNA"/>
</dbReference>
<evidence type="ECO:0000256" key="5">
    <source>
        <dbReference type="ARBA" id="ARBA00023295"/>
    </source>
</evidence>
<evidence type="ECO:0000313" key="10">
    <source>
        <dbReference type="EMBL" id="SHM76877.1"/>
    </source>
</evidence>
<dbReference type="InterPro" id="IPR016134">
    <property type="entry name" value="Dockerin_dom"/>
</dbReference>
<evidence type="ECO:0000256" key="4">
    <source>
        <dbReference type="ARBA" id="ARBA00023277"/>
    </source>
</evidence>
<name>A0A1M7LFW9_RUMFL</name>
<dbReference type="Proteomes" id="UP000184394">
    <property type="component" value="Unassembled WGS sequence"/>
</dbReference>
<dbReference type="SUPFAM" id="SSF48208">
    <property type="entry name" value="Six-hairpin glycosidases"/>
    <property type="match status" value="1"/>
</dbReference>
<evidence type="ECO:0000256" key="1">
    <source>
        <dbReference type="ARBA" id="ARBA00022729"/>
    </source>
</evidence>
<dbReference type="InterPro" id="IPR012341">
    <property type="entry name" value="6hp_glycosidase-like_sf"/>
</dbReference>
<dbReference type="InterPro" id="IPR008928">
    <property type="entry name" value="6-hairpin_glycosidase_sf"/>
</dbReference>
<protein>
    <submittedName>
        <fullName evidence="10">Glycosyl hydrolase family 48</fullName>
    </submittedName>
</protein>
<dbReference type="AlphaFoldDB" id="A0A1M7LFW9"/>
<keyword evidence="5" id="KW-0326">Glycosidase</keyword>